<dbReference type="PANTHER" id="PTHR31303">
    <property type="entry name" value="CTP-DEPENDENT DIACYLGLYCEROL KINASE 1"/>
    <property type="match status" value="1"/>
</dbReference>
<dbReference type="GO" id="GO:0004143">
    <property type="term" value="F:ATP-dependent diacylglycerol kinase activity"/>
    <property type="evidence" value="ECO:0007669"/>
    <property type="project" value="InterPro"/>
</dbReference>
<keyword evidence="1" id="KW-1133">Transmembrane helix</keyword>
<feature type="transmembrane region" description="Helical" evidence="1">
    <location>
        <begin position="154"/>
        <end position="176"/>
    </location>
</feature>
<feature type="transmembrane region" description="Helical" evidence="1">
    <location>
        <begin position="63"/>
        <end position="84"/>
    </location>
</feature>
<dbReference type="RefSeq" id="WP_105516080.1">
    <property type="nucleotide sequence ID" value="NZ_PVEP01000010.1"/>
</dbReference>
<reference evidence="2 3" key="1">
    <citation type="submission" date="2018-02" db="EMBL/GenBank/DDBJ databases">
        <title>Genomic Encyclopedia of Archaeal and Bacterial Type Strains, Phase II (KMG-II): from individual species to whole genera.</title>
        <authorList>
            <person name="Goeker M."/>
        </authorList>
    </citation>
    <scope>NUCLEOTIDE SEQUENCE [LARGE SCALE GENOMIC DNA]</scope>
    <source>
        <strain evidence="2 3">DSM 18921</strain>
    </source>
</reference>
<comment type="caution">
    <text evidence="2">The sequence shown here is derived from an EMBL/GenBank/DDBJ whole genome shotgun (WGS) entry which is preliminary data.</text>
</comment>
<feature type="transmembrane region" description="Helical" evidence="1">
    <location>
        <begin position="40"/>
        <end position="57"/>
    </location>
</feature>
<evidence type="ECO:0000313" key="3">
    <source>
        <dbReference type="Proteomes" id="UP000238338"/>
    </source>
</evidence>
<keyword evidence="3" id="KW-1185">Reference proteome</keyword>
<protein>
    <submittedName>
        <fullName evidence="2">Phytol kinase</fullName>
    </submittedName>
</protein>
<sequence>MNTFVQIAAVLALILGLLGTMAGLSHLAKARSWHPEVARKIVHVAASGIAIPLPWLFPDTWPVWLLLALALAAMLAMRTPLLAGPGRALHSVARKSWGDVLLVVSVGLVLLLYRGEAVLYVLPLLVLALGDAAAALTGSAYGRNFYRTEDGSKSIEGSTMFFLVVLILSMVCLLLLTEMARGTLILVSLGVAVFATVIEADSWRGFDNLFLPMGVFLFLWRLTEAPGGDSLARMALPLAAMALAYGVGRAAGMNRQVARIHAVAMFLILSATDLWNAVLPALVLLVHGTFASRRPGAGLAAETLDMVAGLAVLSFGFLALDPAVGQSAINFYGLACAAVAVAQFGRGLSGLGRGWAAVAALVFAAAVWALWLWLIGFNSPGAHWHGPIGAPGAAVLALAALAPTLSPTAFTCAAGRRIALLGAVPALLLFGACLLLTTSGTT</sequence>
<feature type="transmembrane region" description="Helical" evidence="1">
    <location>
        <begin position="355"/>
        <end position="376"/>
    </location>
</feature>
<gene>
    <name evidence="2" type="ORF">LX70_03532</name>
</gene>
<evidence type="ECO:0000313" key="2">
    <source>
        <dbReference type="EMBL" id="PQV55279.1"/>
    </source>
</evidence>
<name>A0A2S8S394_9RHOB</name>
<dbReference type="PANTHER" id="PTHR31303:SF1">
    <property type="entry name" value="CTP-DEPENDENT DIACYLGLYCEROL KINASE 1"/>
    <property type="match status" value="1"/>
</dbReference>
<dbReference type="EMBL" id="PVEP01000010">
    <property type="protein sequence ID" value="PQV55279.1"/>
    <property type="molecule type" value="Genomic_DNA"/>
</dbReference>
<feature type="transmembrane region" description="Helical" evidence="1">
    <location>
        <begin position="182"/>
        <end position="198"/>
    </location>
</feature>
<keyword evidence="1" id="KW-0472">Membrane</keyword>
<accession>A0A2S8S394</accession>
<dbReference type="InterPro" id="IPR037997">
    <property type="entry name" value="Dgk1-like"/>
</dbReference>
<feature type="transmembrane region" description="Helical" evidence="1">
    <location>
        <begin position="96"/>
        <end position="113"/>
    </location>
</feature>
<feature type="transmembrane region" description="Helical" evidence="1">
    <location>
        <begin position="418"/>
        <end position="437"/>
    </location>
</feature>
<feature type="transmembrane region" description="Helical" evidence="1">
    <location>
        <begin position="6"/>
        <end position="28"/>
    </location>
</feature>
<dbReference type="Proteomes" id="UP000238338">
    <property type="component" value="Unassembled WGS sequence"/>
</dbReference>
<feature type="transmembrane region" description="Helical" evidence="1">
    <location>
        <begin position="119"/>
        <end position="142"/>
    </location>
</feature>
<keyword evidence="2" id="KW-0808">Transferase</keyword>
<feature type="transmembrane region" description="Helical" evidence="1">
    <location>
        <begin position="234"/>
        <end position="251"/>
    </location>
</feature>
<feature type="transmembrane region" description="Helical" evidence="1">
    <location>
        <begin position="331"/>
        <end position="349"/>
    </location>
</feature>
<evidence type="ECO:0000256" key="1">
    <source>
        <dbReference type="SAM" id="Phobius"/>
    </source>
</evidence>
<dbReference type="OrthoDB" id="8149352at2"/>
<feature type="transmembrane region" description="Helical" evidence="1">
    <location>
        <begin position="263"/>
        <end position="286"/>
    </location>
</feature>
<dbReference type="AlphaFoldDB" id="A0A2S8S394"/>
<feature type="transmembrane region" description="Helical" evidence="1">
    <location>
        <begin position="306"/>
        <end position="324"/>
    </location>
</feature>
<keyword evidence="1" id="KW-0812">Transmembrane</keyword>
<organism evidence="2 3">
    <name type="scientific">Albidovulum denitrificans</name>
    <dbReference type="NCBI Taxonomy" id="404881"/>
    <lineage>
        <taxon>Bacteria</taxon>
        <taxon>Pseudomonadati</taxon>
        <taxon>Pseudomonadota</taxon>
        <taxon>Alphaproteobacteria</taxon>
        <taxon>Rhodobacterales</taxon>
        <taxon>Paracoccaceae</taxon>
        <taxon>Albidovulum</taxon>
    </lineage>
</organism>
<feature type="transmembrane region" description="Helical" evidence="1">
    <location>
        <begin position="388"/>
        <end position="406"/>
    </location>
</feature>
<keyword evidence="2" id="KW-0418">Kinase</keyword>
<proteinExistence type="predicted"/>